<evidence type="ECO:0000256" key="2">
    <source>
        <dbReference type="ARBA" id="ARBA00010992"/>
    </source>
</evidence>
<dbReference type="Proteomes" id="UP001501455">
    <property type="component" value="Unassembled WGS sequence"/>
</dbReference>
<keyword evidence="4 8" id="KW-0812">Transmembrane</keyword>
<dbReference type="InterPro" id="IPR036259">
    <property type="entry name" value="MFS_trans_sf"/>
</dbReference>
<dbReference type="PROSITE" id="PS50850">
    <property type="entry name" value="MFS"/>
    <property type="match status" value="1"/>
</dbReference>
<sequence>MGLLVSYLVNWAFSGSEQRRGMFRVGGIPSALLVIACLWLPESPVWQINHGKTEEARRTLDRVTEPGDTELVVEHFEEGDDGAGSGRDGGQPSGKDDATPKGGFRALPAPAVRPALLVGMTLAALQQFSGINTILYYAPTIMGQAGLSASKSIYYSVFIGVINVVITLVSVGLVDRVGRRALLLVSLAGTRVTIALLGVAFAVDLAPILMLVFLLLYIVAFGVDMGPVFWTLLGELFPLLRARRDPARGATVNWFSNFVVSLLFLPLIDAIGEGPTFWIFTAVRVLGVAFVVRFVPETRGRRNDEVTADLHRRWNVRTS</sequence>
<proteinExistence type="inferred from homology"/>
<evidence type="ECO:0000259" key="9">
    <source>
        <dbReference type="PROSITE" id="PS50850"/>
    </source>
</evidence>
<comment type="caution">
    <text evidence="10">The sequence shown here is derived from an EMBL/GenBank/DDBJ whole genome shotgun (WGS) entry which is preliminary data.</text>
</comment>
<dbReference type="Pfam" id="PF00083">
    <property type="entry name" value="Sugar_tr"/>
    <property type="match status" value="1"/>
</dbReference>
<protein>
    <recommendedName>
        <fullName evidence="9">Major facilitator superfamily (MFS) profile domain-containing protein</fullName>
    </recommendedName>
</protein>
<name>A0ABP6TMV9_9ACTN</name>
<keyword evidence="11" id="KW-1185">Reference proteome</keyword>
<feature type="region of interest" description="Disordered" evidence="7">
    <location>
        <begin position="77"/>
        <end position="103"/>
    </location>
</feature>
<comment type="subcellular location">
    <subcellularLocation>
        <location evidence="1">Cell membrane</location>
        <topology evidence="1">Multi-pass membrane protein</topology>
    </subcellularLocation>
</comment>
<feature type="transmembrane region" description="Helical" evidence="8">
    <location>
        <begin position="115"/>
        <end position="138"/>
    </location>
</feature>
<feature type="compositionally biased region" description="Gly residues" evidence="7">
    <location>
        <begin position="82"/>
        <end position="92"/>
    </location>
</feature>
<evidence type="ECO:0000313" key="11">
    <source>
        <dbReference type="Proteomes" id="UP001501455"/>
    </source>
</evidence>
<dbReference type="InterPro" id="IPR020846">
    <property type="entry name" value="MFS_dom"/>
</dbReference>
<evidence type="ECO:0000256" key="8">
    <source>
        <dbReference type="SAM" id="Phobius"/>
    </source>
</evidence>
<evidence type="ECO:0000256" key="4">
    <source>
        <dbReference type="ARBA" id="ARBA00022692"/>
    </source>
</evidence>
<dbReference type="EMBL" id="BAAAXF010000025">
    <property type="protein sequence ID" value="GAA3496634.1"/>
    <property type="molecule type" value="Genomic_DNA"/>
</dbReference>
<evidence type="ECO:0000313" key="10">
    <source>
        <dbReference type="EMBL" id="GAA3496634.1"/>
    </source>
</evidence>
<gene>
    <name evidence="10" type="ORF">GCM10019016_037350</name>
</gene>
<dbReference type="PRINTS" id="PR00171">
    <property type="entry name" value="SUGRTRNSPORT"/>
</dbReference>
<feature type="transmembrane region" description="Helical" evidence="8">
    <location>
        <begin position="181"/>
        <end position="202"/>
    </location>
</feature>
<dbReference type="SUPFAM" id="SSF103473">
    <property type="entry name" value="MFS general substrate transporter"/>
    <property type="match status" value="1"/>
</dbReference>
<feature type="transmembrane region" description="Helical" evidence="8">
    <location>
        <begin position="277"/>
        <end position="295"/>
    </location>
</feature>
<dbReference type="InterPro" id="IPR003663">
    <property type="entry name" value="Sugar/inositol_transpt"/>
</dbReference>
<dbReference type="RefSeq" id="WP_345576770.1">
    <property type="nucleotide sequence ID" value="NZ_BAAAXF010000025.1"/>
</dbReference>
<comment type="similarity">
    <text evidence="2">Belongs to the major facilitator superfamily. Sugar transporter (TC 2.A.1.1) family.</text>
</comment>
<dbReference type="InterPro" id="IPR005828">
    <property type="entry name" value="MFS_sugar_transport-like"/>
</dbReference>
<reference evidence="11" key="1">
    <citation type="journal article" date="2019" name="Int. J. Syst. Evol. Microbiol.">
        <title>The Global Catalogue of Microorganisms (GCM) 10K type strain sequencing project: providing services to taxonomists for standard genome sequencing and annotation.</title>
        <authorList>
            <consortium name="The Broad Institute Genomics Platform"/>
            <consortium name="The Broad Institute Genome Sequencing Center for Infectious Disease"/>
            <person name="Wu L."/>
            <person name="Ma J."/>
        </authorList>
    </citation>
    <scope>NUCLEOTIDE SEQUENCE [LARGE SCALE GENOMIC DNA]</scope>
    <source>
        <strain evidence="11">JCM 4816</strain>
    </source>
</reference>
<feature type="transmembrane region" description="Helical" evidence="8">
    <location>
        <begin position="153"/>
        <end position="174"/>
    </location>
</feature>
<dbReference type="PANTHER" id="PTHR48020:SF12">
    <property type="entry name" value="PROTON MYO-INOSITOL COTRANSPORTER"/>
    <property type="match status" value="1"/>
</dbReference>
<evidence type="ECO:0000256" key="1">
    <source>
        <dbReference type="ARBA" id="ARBA00004651"/>
    </source>
</evidence>
<feature type="transmembrane region" description="Helical" evidence="8">
    <location>
        <begin position="254"/>
        <end position="271"/>
    </location>
</feature>
<evidence type="ECO:0000256" key="7">
    <source>
        <dbReference type="SAM" id="MobiDB-lite"/>
    </source>
</evidence>
<dbReference type="PANTHER" id="PTHR48020">
    <property type="entry name" value="PROTON MYO-INOSITOL COTRANSPORTER"/>
    <property type="match status" value="1"/>
</dbReference>
<evidence type="ECO:0000256" key="5">
    <source>
        <dbReference type="ARBA" id="ARBA00022989"/>
    </source>
</evidence>
<feature type="transmembrane region" description="Helical" evidence="8">
    <location>
        <begin position="21"/>
        <end position="40"/>
    </location>
</feature>
<dbReference type="Gene3D" id="1.20.1250.20">
    <property type="entry name" value="MFS general substrate transporter like domains"/>
    <property type="match status" value="1"/>
</dbReference>
<keyword evidence="3" id="KW-0813">Transport</keyword>
<feature type="domain" description="Major facilitator superfamily (MFS) profile" evidence="9">
    <location>
        <begin position="1"/>
        <end position="299"/>
    </location>
</feature>
<keyword evidence="6 8" id="KW-0472">Membrane</keyword>
<feature type="transmembrane region" description="Helical" evidence="8">
    <location>
        <begin position="208"/>
        <end position="233"/>
    </location>
</feature>
<evidence type="ECO:0000256" key="6">
    <source>
        <dbReference type="ARBA" id="ARBA00023136"/>
    </source>
</evidence>
<evidence type="ECO:0000256" key="3">
    <source>
        <dbReference type="ARBA" id="ARBA00022448"/>
    </source>
</evidence>
<dbReference type="PROSITE" id="PS00216">
    <property type="entry name" value="SUGAR_TRANSPORT_1"/>
    <property type="match status" value="1"/>
</dbReference>
<dbReference type="InterPro" id="IPR050814">
    <property type="entry name" value="Myo-inositol_Transporter"/>
</dbReference>
<organism evidence="10 11">
    <name type="scientific">Streptomyces prasinosporus</name>
    <dbReference type="NCBI Taxonomy" id="68256"/>
    <lineage>
        <taxon>Bacteria</taxon>
        <taxon>Bacillati</taxon>
        <taxon>Actinomycetota</taxon>
        <taxon>Actinomycetes</taxon>
        <taxon>Kitasatosporales</taxon>
        <taxon>Streptomycetaceae</taxon>
        <taxon>Streptomyces</taxon>
        <taxon>Streptomyces albogriseolus group</taxon>
    </lineage>
</organism>
<dbReference type="InterPro" id="IPR005829">
    <property type="entry name" value="Sugar_transporter_CS"/>
</dbReference>
<keyword evidence="5 8" id="KW-1133">Transmembrane helix</keyword>
<accession>A0ABP6TMV9</accession>